<keyword evidence="6" id="KW-0315">Glutamine amidotransferase</keyword>
<dbReference type="FunFam" id="3.40.50.880:FF:000003">
    <property type="entry name" value="Anthranilate synthase component II"/>
    <property type="match status" value="1"/>
</dbReference>
<dbReference type="EMBL" id="HBGG01031120">
    <property type="protein sequence ID" value="CAD9214002.1"/>
    <property type="molecule type" value="Transcribed_RNA"/>
</dbReference>
<organism evidence="10">
    <name type="scientific">Tetraselmis chuii</name>
    <dbReference type="NCBI Taxonomy" id="63592"/>
    <lineage>
        <taxon>Eukaryota</taxon>
        <taxon>Viridiplantae</taxon>
        <taxon>Chlorophyta</taxon>
        <taxon>core chlorophytes</taxon>
        <taxon>Chlorodendrophyceae</taxon>
        <taxon>Chlorodendrales</taxon>
        <taxon>Chlorodendraceae</taxon>
        <taxon>Tetraselmis</taxon>
    </lineage>
</organism>
<dbReference type="PRINTS" id="PR00096">
    <property type="entry name" value="GATASE"/>
</dbReference>
<dbReference type="PRINTS" id="PR00099">
    <property type="entry name" value="CPSGATASE"/>
</dbReference>
<accession>A0A7S1T2B4</accession>
<evidence type="ECO:0000256" key="2">
    <source>
        <dbReference type="ARBA" id="ARBA00011743"/>
    </source>
</evidence>
<dbReference type="Gene3D" id="3.40.50.880">
    <property type="match status" value="1"/>
</dbReference>
<dbReference type="InterPro" id="IPR029062">
    <property type="entry name" value="Class_I_gatase-like"/>
</dbReference>
<dbReference type="InterPro" id="IPR006221">
    <property type="entry name" value="TrpG/PapA_dom"/>
</dbReference>
<dbReference type="PANTHER" id="PTHR43418:SF4">
    <property type="entry name" value="MULTIFUNCTIONAL TRYPTOPHAN BIOSYNTHESIS PROTEIN"/>
    <property type="match status" value="1"/>
</dbReference>
<dbReference type="InterPro" id="IPR050472">
    <property type="entry name" value="Anth_synth/Amidotransfase"/>
</dbReference>
<evidence type="ECO:0000313" key="10">
    <source>
        <dbReference type="EMBL" id="CAD9214002.1"/>
    </source>
</evidence>
<evidence type="ECO:0000256" key="3">
    <source>
        <dbReference type="ARBA" id="ARBA00012266"/>
    </source>
</evidence>
<evidence type="ECO:0000256" key="4">
    <source>
        <dbReference type="ARBA" id="ARBA00020654"/>
    </source>
</evidence>
<comment type="pathway">
    <text evidence="1">Amino-acid biosynthesis; L-tryptophan biosynthesis; L-tryptophan from chorismate: step 1/5.</text>
</comment>
<dbReference type="NCBIfam" id="TIGR00566">
    <property type="entry name" value="trpG_papA"/>
    <property type="match status" value="1"/>
</dbReference>
<gene>
    <name evidence="10" type="ORF">TCHU04912_LOCUS16241</name>
</gene>
<dbReference type="CDD" id="cd01743">
    <property type="entry name" value="GATase1_Anthranilate_Synthase"/>
    <property type="match status" value="1"/>
</dbReference>
<dbReference type="Pfam" id="PF00117">
    <property type="entry name" value="GATase"/>
    <property type="match status" value="1"/>
</dbReference>
<evidence type="ECO:0000256" key="8">
    <source>
        <dbReference type="SAM" id="MobiDB-lite"/>
    </source>
</evidence>
<dbReference type="GO" id="GO:0004049">
    <property type="term" value="F:anthranilate synthase activity"/>
    <property type="evidence" value="ECO:0007669"/>
    <property type="project" value="UniProtKB-EC"/>
</dbReference>
<dbReference type="SUPFAM" id="SSF52317">
    <property type="entry name" value="Class I glutamine amidotransferase-like"/>
    <property type="match status" value="1"/>
</dbReference>
<evidence type="ECO:0000256" key="7">
    <source>
        <dbReference type="ARBA" id="ARBA00082672"/>
    </source>
</evidence>
<keyword evidence="5" id="KW-0822">Tryptophan biosynthesis</keyword>
<feature type="region of interest" description="Disordered" evidence="8">
    <location>
        <begin position="51"/>
        <end position="83"/>
    </location>
</feature>
<name>A0A7S1T2B4_9CHLO</name>
<dbReference type="AlphaFoldDB" id="A0A7S1T2B4"/>
<dbReference type="PROSITE" id="PS51273">
    <property type="entry name" value="GATASE_TYPE_1"/>
    <property type="match status" value="1"/>
</dbReference>
<evidence type="ECO:0000256" key="6">
    <source>
        <dbReference type="ARBA" id="ARBA00022962"/>
    </source>
</evidence>
<dbReference type="InterPro" id="IPR017926">
    <property type="entry name" value="GATASE"/>
</dbReference>
<dbReference type="GO" id="GO:0005829">
    <property type="term" value="C:cytosol"/>
    <property type="evidence" value="ECO:0007669"/>
    <property type="project" value="TreeGrafter"/>
</dbReference>
<keyword evidence="5" id="KW-0028">Amino-acid biosynthesis</keyword>
<proteinExistence type="predicted"/>
<reference evidence="10" key="1">
    <citation type="submission" date="2021-01" db="EMBL/GenBank/DDBJ databases">
        <authorList>
            <person name="Corre E."/>
            <person name="Pelletier E."/>
            <person name="Niang G."/>
            <person name="Scheremetjew M."/>
            <person name="Finn R."/>
            <person name="Kale V."/>
            <person name="Holt S."/>
            <person name="Cochrane G."/>
            <person name="Meng A."/>
            <person name="Brown T."/>
            <person name="Cohen L."/>
        </authorList>
    </citation>
    <scope>NUCLEOTIDE SEQUENCE</scope>
    <source>
        <strain evidence="10">PLY429</strain>
    </source>
</reference>
<dbReference type="EC" id="4.1.3.27" evidence="3"/>
<comment type="subunit">
    <text evidence="2">Tetramer of two components I and two components II.</text>
</comment>
<keyword evidence="5" id="KW-0057">Aromatic amino acid biosynthesis</keyword>
<sequence>MPAFLAPRPATASPLSVRRETTTAVTACPLTSPLLRRARLAEGRRLLEERTASRAAMRGSSSQSRHTLRVRASASGNGSAPPVSAAGRVVVIDNYDSFTYNLCQYLGDLGCKYLVFKNDEYTVDEIRAMEPAGIMVSPGPGRPEDSGISLEIIEKLGPLGIPVFGVCMGHQCIGQVFGGSIIRAPCGVMHGKSSLVTHTDVGLLQGLPNPFKAARYHSLVIDKDTCPEHIEVTGWTEDGTIMACRHREYPLVQGVQFHPESIITESGMPIVGNFVKTLNLPVAA</sequence>
<evidence type="ECO:0000256" key="1">
    <source>
        <dbReference type="ARBA" id="ARBA00004873"/>
    </source>
</evidence>
<dbReference type="PRINTS" id="PR00097">
    <property type="entry name" value="ANTSNTHASEII"/>
</dbReference>
<protein>
    <recommendedName>
        <fullName evidence="4">Anthranilate synthase component 2</fullName>
        <ecNumber evidence="3">4.1.3.27</ecNumber>
    </recommendedName>
    <alternativeName>
        <fullName evidence="7">Anthranilate synthase, glutamine amidotransferase component</fullName>
    </alternativeName>
</protein>
<dbReference type="PANTHER" id="PTHR43418">
    <property type="entry name" value="MULTIFUNCTIONAL TRYPTOPHAN BIOSYNTHESIS PROTEIN-RELATED"/>
    <property type="match status" value="1"/>
</dbReference>
<dbReference type="GO" id="GO:0000162">
    <property type="term" value="P:L-tryptophan biosynthetic process"/>
    <property type="evidence" value="ECO:0007669"/>
    <property type="project" value="UniProtKB-KW"/>
</dbReference>
<feature type="domain" description="Glutamine amidotransferase" evidence="9">
    <location>
        <begin position="90"/>
        <end position="276"/>
    </location>
</feature>
<evidence type="ECO:0000259" key="9">
    <source>
        <dbReference type="Pfam" id="PF00117"/>
    </source>
</evidence>
<evidence type="ECO:0000256" key="5">
    <source>
        <dbReference type="ARBA" id="ARBA00022822"/>
    </source>
</evidence>